<feature type="binding site" evidence="7">
    <location>
        <begin position="33"/>
        <end position="40"/>
    </location>
    <ligand>
        <name>ATP</name>
        <dbReference type="ChEBI" id="CHEBI:30616"/>
    </ligand>
</feature>
<evidence type="ECO:0000259" key="8">
    <source>
        <dbReference type="SMART" id="SM00968"/>
    </source>
</evidence>
<feature type="coiled-coil region" evidence="7">
    <location>
        <begin position="428"/>
        <end position="476"/>
    </location>
</feature>
<dbReference type="Pfam" id="PF06470">
    <property type="entry name" value="SMC_hinge"/>
    <property type="match status" value="1"/>
</dbReference>
<feature type="coiled-coil region" evidence="7">
    <location>
        <begin position="235"/>
        <end position="367"/>
    </location>
</feature>
<keyword evidence="3 7" id="KW-0547">Nucleotide-binding</keyword>
<reference evidence="9 10" key="1">
    <citation type="submission" date="2015-04" db="EMBL/GenBank/DDBJ databases">
        <authorList>
            <person name="Cao L."/>
            <person name="Gao C.H."/>
        </authorList>
    </citation>
    <scope>NUCLEOTIDE SEQUENCE [LARGE SCALE GENOMIC DNA]</scope>
    <source>
        <strain evidence="9 10">SH3</strain>
    </source>
</reference>
<dbReference type="Pfam" id="PF02463">
    <property type="entry name" value="SMC_N"/>
    <property type="match status" value="1"/>
</dbReference>
<dbReference type="GO" id="GO:0003677">
    <property type="term" value="F:DNA binding"/>
    <property type="evidence" value="ECO:0007669"/>
    <property type="project" value="UniProtKB-UniRule"/>
</dbReference>
<protein>
    <recommendedName>
        <fullName evidence="7">Chromosome partition protein Smc</fullName>
    </recommendedName>
</protein>
<keyword evidence="6 7" id="KW-0238">DNA-binding</keyword>
<evidence type="ECO:0000256" key="5">
    <source>
        <dbReference type="ARBA" id="ARBA00023054"/>
    </source>
</evidence>
<comment type="subunit">
    <text evidence="7">Homodimer.</text>
</comment>
<dbReference type="NCBIfam" id="TIGR02168">
    <property type="entry name" value="SMC_prok_B"/>
    <property type="match status" value="1"/>
</dbReference>
<dbReference type="Gene3D" id="3.30.70.1620">
    <property type="match status" value="1"/>
</dbReference>
<evidence type="ECO:0000256" key="6">
    <source>
        <dbReference type="ARBA" id="ARBA00023125"/>
    </source>
</evidence>
<sequence>MVYLKSIDAIGFKSFADQTNVQFDKGVTAIVGPNGSGKSNITDAIKWVLGEQSAKSLRGSKMEDIIFSGAEHRKAQNYAEVQLRLDNHSNKLSVDENEVVVTRRLYRSGESEYYLNNDRARLKDIADLFLDSGLGKEAYSIISQGRVDEILNAKPIDRRQIIEESAGVLKYKKRKAESLNKLDQTEDNLTRVEDILYDLEGRVEPLKEEAAVAKEYKTLSQQMKHSDIVVTVHDINQYTNDNQQLDQRLNDLKGQQAAKESDKQSLSQKIQQYKGERQQIDNDVESMNYQLVKATEAFEKYTGQLNVLEERKKNQSETNARYEEEQENLNELLENIINEQTEAKSALETLKTKQKELNGIIRQLEEQLYISDEAHDEKLEEIKNEYYTLMSEQSDVNNDIRFLKHTIEENEAKKSRLDSRLVEVFEQLKEIQGQIETTKKDYQKVSKELAIVDKEIKDIEKALTDTKKSQNEYEEKLYQAYRYTEKMKTRIDSLATQEEEYTYFFNGVKHILKAKHKDLKGIHGAVAEIIDVPSKLTQAIETALGASLQHIIVDSEKDGRNAIQFLKERNLGRATFLPLNVIQSRVIATEIKSIASNTDGFISIASEAVKVAPEYQNIIGSLLGNTIIVDHLKHANELARAIKYRTRIVTLEGDIVNPGGSMTGGGARKSKSILSQKDELTTMRSQLEDYLRQTESFEQQFKDLKTKSDQLSEQYFEKSQKHNVLKEQVHHLEMELDRLTTQETQIKNDHEEFEFEKNDGYTSDKSRQTLSEKEAQLESIKVSLKRLEDEIERYTKLSKEGKESVTKTQQSLHQKQSDLAVVKERIKAQQQTIERLNNQHQQTKHQLKEVKEKIEFFNSDEVMGEQAFQNIKNQINGQQETRTRLSDELDKLKQQRIDLNAQIDTQEAMLQECHQDILSIENHYQDIKAEQSKLDVLIHHAMDHLNDEYQLTVERAKAEYVSEESIDTLRKKVKLMKMSIEELGPVNLNAIEQFEELNERYTFLSEQRTDLRKAKETLEQIINEMDQEVTERFKETFHAIQGHFTTVFKQLFGGGQAELQLTESDYLTAGIDIVVQPPGKKLQHLSLLSGGERALTAIALLFAILKVRSAPFVILDEVEAALDEANVIRYAKYLNELSDETQFIVITHRKGTMEFADRLYGVTMQESGVTKLVSVNLNTIDDVLKEEQS</sequence>
<dbReference type="InterPro" id="IPR036277">
    <property type="entry name" value="SMC_hinge_sf"/>
</dbReference>
<evidence type="ECO:0000313" key="9">
    <source>
        <dbReference type="EMBL" id="CRI26681.1"/>
    </source>
</evidence>
<gene>
    <name evidence="7 9" type="primary">smc</name>
    <name evidence="9" type="ORF">BN1326_60350</name>
</gene>
<comment type="subcellular location">
    <subcellularLocation>
        <location evidence="1 7">Cytoplasm</location>
    </subcellularLocation>
</comment>
<dbReference type="GO" id="GO:0007059">
    <property type="term" value="P:chromosome segregation"/>
    <property type="evidence" value="ECO:0007669"/>
    <property type="project" value="UniProtKB-UniRule"/>
</dbReference>
<dbReference type="FunFam" id="3.40.50.300:FF:000901">
    <property type="entry name" value="Chromosome partition protein Smc"/>
    <property type="match status" value="1"/>
</dbReference>
<evidence type="ECO:0000313" key="10">
    <source>
        <dbReference type="Proteomes" id="UP000236509"/>
    </source>
</evidence>
<evidence type="ECO:0000256" key="1">
    <source>
        <dbReference type="ARBA" id="ARBA00004496"/>
    </source>
</evidence>
<dbReference type="GO" id="GO:0005737">
    <property type="term" value="C:cytoplasm"/>
    <property type="evidence" value="ECO:0007669"/>
    <property type="project" value="UniProtKB-SubCell"/>
</dbReference>
<dbReference type="CDD" id="cd03278">
    <property type="entry name" value="ABC_SMC_barmotin"/>
    <property type="match status" value="2"/>
</dbReference>
<feature type="coiled-coil region" evidence="7">
    <location>
        <begin position="168"/>
        <end position="202"/>
    </location>
</feature>
<proteinExistence type="inferred from homology"/>
<dbReference type="PIRSF" id="PIRSF005719">
    <property type="entry name" value="SMC"/>
    <property type="match status" value="1"/>
</dbReference>
<keyword evidence="4 7" id="KW-0067">ATP-binding</keyword>
<feature type="coiled-coil region" evidence="7">
    <location>
        <begin position="987"/>
        <end position="1031"/>
    </location>
</feature>
<dbReference type="InterPro" id="IPR011890">
    <property type="entry name" value="SMC_prok"/>
</dbReference>
<dbReference type="GO" id="GO:0005524">
    <property type="term" value="F:ATP binding"/>
    <property type="evidence" value="ECO:0007669"/>
    <property type="project" value="UniProtKB-UniRule"/>
</dbReference>
<evidence type="ECO:0000256" key="2">
    <source>
        <dbReference type="ARBA" id="ARBA00022490"/>
    </source>
</evidence>
<accession>A0A7U7PY89</accession>
<feature type="domain" description="SMC hinge" evidence="8">
    <location>
        <begin position="520"/>
        <end position="639"/>
    </location>
</feature>
<dbReference type="EMBL" id="CVOU01000018">
    <property type="protein sequence ID" value="CRI26681.1"/>
    <property type="molecule type" value="Genomic_DNA"/>
</dbReference>
<dbReference type="AlphaFoldDB" id="A0A7U7PY89"/>
<dbReference type="InterPro" id="IPR027417">
    <property type="entry name" value="P-loop_NTPase"/>
</dbReference>
<dbReference type="GO" id="GO:0016887">
    <property type="term" value="F:ATP hydrolysis activity"/>
    <property type="evidence" value="ECO:0007669"/>
    <property type="project" value="InterPro"/>
</dbReference>
<keyword evidence="10" id="KW-1185">Reference proteome</keyword>
<name>A0A7U7PY89_9STAP</name>
<dbReference type="Proteomes" id="UP000236509">
    <property type="component" value="Unassembled WGS sequence"/>
</dbReference>
<comment type="caution">
    <text evidence="9">The sequence shown here is derived from an EMBL/GenBank/DDBJ whole genome shotgun (WGS) entry which is preliminary data.</text>
</comment>
<dbReference type="Gene3D" id="3.40.50.300">
    <property type="entry name" value="P-loop containing nucleotide triphosphate hydrolases"/>
    <property type="match status" value="2"/>
</dbReference>
<dbReference type="Gene3D" id="1.20.1060.20">
    <property type="match status" value="1"/>
</dbReference>
<evidence type="ECO:0000256" key="3">
    <source>
        <dbReference type="ARBA" id="ARBA00022741"/>
    </source>
</evidence>
<dbReference type="FunFam" id="3.40.50.300:FF:000984">
    <property type="entry name" value="Chromosome partition protein Smc"/>
    <property type="match status" value="1"/>
</dbReference>
<dbReference type="InterPro" id="IPR010935">
    <property type="entry name" value="SMC_hinge"/>
</dbReference>
<dbReference type="InterPro" id="IPR024704">
    <property type="entry name" value="SMC"/>
</dbReference>
<dbReference type="PANTHER" id="PTHR43977">
    <property type="entry name" value="STRUCTURAL MAINTENANCE OF CHROMOSOMES PROTEIN 3"/>
    <property type="match status" value="1"/>
</dbReference>
<comment type="similarity">
    <text evidence="7">Belongs to the SMC family.</text>
</comment>
<dbReference type="GO" id="GO:0005694">
    <property type="term" value="C:chromosome"/>
    <property type="evidence" value="ECO:0007669"/>
    <property type="project" value="InterPro"/>
</dbReference>
<dbReference type="GO" id="GO:0007062">
    <property type="term" value="P:sister chromatid cohesion"/>
    <property type="evidence" value="ECO:0007669"/>
    <property type="project" value="InterPro"/>
</dbReference>
<evidence type="ECO:0000256" key="7">
    <source>
        <dbReference type="HAMAP-Rule" id="MF_01894"/>
    </source>
</evidence>
<dbReference type="InterPro" id="IPR003395">
    <property type="entry name" value="RecF/RecN/SMC_N"/>
</dbReference>
<organism evidence="9 10">
    <name type="scientific">Staphylococcus argenteus</name>
    <dbReference type="NCBI Taxonomy" id="985002"/>
    <lineage>
        <taxon>Bacteria</taxon>
        <taxon>Bacillati</taxon>
        <taxon>Bacillota</taxon>
        <taxon>Bacilli</taxon>
        <taxon>Bacillales</taxon>
        <taxon>Staphylococcaceae</taxon>
        <taxon>Staphylococcus</taxon>
    </lineage>
</organism>
<dbReference type="GO" id="GO:0006260">
    <property type="term" value="P:DNA replication"/>
    <property type="evidence" value="ECO:0007669"/>
    <property type="project" value="UniProtKB-UniRule"/>
</dbReference>
<keyword evidence="2 7" id="KW-0963">Cytoplasm</keyword>
<dbReference type="RefSeq" id="WP_031788253.1">
    <property type="nucleotide sequence ID" value="NZ_AP018562.1"/>
</dbReference>
<dbReference type="SUPFAM" id="SSF52540">
    <property type="entry name" value="P-loop containing nucleoside triphosphate hydrolases"/>
    <property type="match status" value="1"/>
</dbReference>
<dbReference type="SMART" id="SM00968">
    <property type="entry name" value="SMC_hinge"/>
    <property type="match status" value="1"/>
</dbReference>
<comment type="domain">
    <text evidence="7">Contains large globular domains required for ATP hydrolysis at each terminus and a third globular domain forming a flexible hinge near the middle of the molecule. These domains are separated by coiled-coil structures.</text>
</comment>
<dbReference type="HAMAP" id="MF_01894">
    <property type="entry name" value="Smc_prok"/>
    <property type="match status" value="1"/>
</dbReference>
<dbReference type="SUPFAM" id="SSF75553">
    <property type="entry name" value="Smc hinge domain"/>
    <property type="match status" value="1"/>
</dbReference>
<keyword evidence="5 7" id="KW-0175">Coiled coil</keyword>
<evidence type="ECO:0000256" key="4">
    <source>
        <dbReference type="ARBA" id="ARBA00022840"/>
    </source>
</evidence>
<comment type="function">
    <text evidence="7">Required for chromosome condensation and partitioning.</text>
</comment>
<feature type="coiled-coil region" evidence="7">
    <location>
        <begin position="680"/>
        <end position="909"/>
    </location>
</feature>
<dbReference type="GO" id="GO:0030261">
    <property type="term" value="P:chromosome condensation"/>
    <property type="evidence" value="ECO:0007669"/>
    <property type="project" value="InterPro"/>
</dbReference>